<reference evidence="2 3" key="1">
    <citation type="submission" date="2019-02" db="EMBL/GenBank/DDBJ databases">
        <title>Draft genome sequences of novel Actinobacteria.</title>
        <authorList>
            <person name="Sahin N."/>
            <person name="Ay H."/>
            <person name="Saygin H."/>
        </authorList>
    </citation>
    <scope>NUCLEOTIDE SEQUENCE [LARGE SCALE GENOMIC DNA]</scope>
    <source>
        <strain evidence="2 3">JCM 30529</strain>
    </source>
</reference>
<sequence>MKWKLLGLNDEPQNSGAVVAVHWGDYRRQEIWVASGANIGAWYCLGGEFGRPKVWVDPRSELEKLDAFWQRDVPEPGPGEVPLHPDWHFVVSRGPVVLLSPGDRGAYEAGWRNGRQHLAGQVEDLAYDDPEGGPGGDGDEQEGEQG</sequence>
<gene>
    <name evidence="2" type="ORF">E1091_02945</name>
</gene>
<organism evidence="2 3">
    <name type="scientific">Micromonospora fluostatini</name>
    <dbReference type="NCBI Taxonomy" id="1629071"/>
    <lineage>
        <taxon>Bacteria</taxon>
        <taxon>Bacillati</taxon>
        <taxon>Actinomycetota</taxon>
        <taxon>Actinomycetes</taxon>
        <taxon>Micromonosporales</taxon>
        <taxon>Micromonosporaceae</taxon>
        <taxon>Micromonospora</taxon>
    </lineage>
</organism>
<protein>
    <submittedName>
        <fullName evidence="2">Uncharacterized protein</fullName>
    </submittedName>
</protein>
<proteinExistence type="predicted"/>
<keyword evidence="3" id="KW-1185">Reference proteome</keyword>
<evidence type="ECO:0000313" key="2">
    <source>
        <dbReference type="EMBL" id="TDC01419.1"/>
    </source>
</evidence>
<evidence type="ECO:0000256" key="1">
    <source>
        <dbReference type="SAM" id="MobiDB-lite"/>
    </source>
</evidence>
<evidence type="ECO:0000313" key="3">
    <source>
        <dbReference type="Proteomes" id="UP000295626"/>
    </source>
</evidence>
<dbReference type="EMBL" id="SMKE01000052">
    <property type="protein sequence ID" value="TDC01419.1"/>
    <property type="molecule type" value="Genomic_DNA"/>
</dbReference>
<feature type="region of interest" description="Disordered" evidence="1">
    <location>
        <begin position="121"/>
        <end position="146"/>
    </location>
</feature>
<comment type="caution">
    <text evidence="2">The sequence shown here is derived from an EMBL/GenBank/DDBJ whole genome shotgun (WGS) entry which is preliminary data.</text>
</comment>
<name>A0ABY2DKP3_9ACTN</name>
<accession>A0ABY2DKP3</accession>
<dbReference type="Proteomes" id="UP000295626">
    <property type="component" value="Unassembled WGS sequence"/>
</dbReference>
<feature type="compositionally biased region" description="Acidic residues" evidence="1">
    <location>
        <begin position="125"/>
        <end position="146"/>
    </location>
</feature>